<evidence type="ECO:0000256" key="2">
    <source>
        <dbReference type="ARBA" id="ARBA00022517"/>
    </source>
</evidence>
<comment type="caution">
    <text evidence="14">The sequence shown here is derived from an EMBL/GenBank/DDBJ whole genome shotgun (WGS) entry which is preliminary data.</text>
</comment>
<dbReference type="Pfam" id="PF13331">
    <property type="entry name" value="DUF4093"/>
    <property type="match status" value="1"/>
</dbReference>
<dbReference type="InterPro" id="IPR034141">
    <property type="entry name" value="TOPRIM_RNase_M5-like"/>
</dbReference>
<keyword evidence="9" id="KW-0460">Magnesium</keyword>
<dbReference type="InterPro" id="IPR004466">
    <property type="entry name" value="RNase_M5"/>
</dbReference>
<keyword evidence="5" id="KW-0479">Metal-binding</keyword>
<proteinExistence type="inferred from homology"/>
<comment type="catalytic activity">
    <reaction evidence="11">
        <text>Endonucleolytic cleavage of RNA, removing 21 and 42 nucleotides, respectively, from the 5'- and 3'-termini of a 5S-rRNA precursor.</text>
        <dbReference type="EC" id="3.1.26.8"/>
    </reaction>
</comment>
<evidence type="ECO:0000256" key="6">
    <source>
        <dbReference type="ARBA" id="ARBA00022730"/>
    </source>
</evidence>
<keyword evidence="2 11" id="KW-0690">Ribosome biogenesis</keyword>
<organism evidence="14 15">
    <name type="scientific">Salimicrobium album</name>
    <dbReference type="NCBI Taxonomy" id="50717"/>
    <lineage>
        <taxon>Bacteria</taxon>
        <taxon>Bacillati</taxon>
        <taxon>Bacillota</taxon>
        <taxon>Bacilli</taxon>
        <taxon>Bacillales</taxon>
        <taxon>Bacillaceae</taxon>
        <taxon>Salimicrobium</taxon>
    </lineage>
</organism>
<gene>
    <name evidence="11" type="primary">rnmV</name>
    <name evidence="14" type="ORF">SAMN04488081_2712</name>
</gene>
<dbReference type="SUPFAM" id="SSF110455">
    <property type="entry name" value="Toprim domain"/>
    <property type="match status" value="1"/>
</dbReference>
<protein>
    <recommendedName>
        <fullName evidence="11 12">Ribonuclease M5</fullName>
        <ecNumber evidence="11 12">3.1.26.8</ecNumber>
    </recommendedName>
    <alternativeName>
        <fullName evidence="11">RNase M5</fullName>
    </alternativeName>
    <alternativeName>
        <fullName evidence="11">Ribosomal RNA terminal maturase M5</fullName>
    </alternativeName>
</protein>
<dbReference type="EC" id="3.1.26.8" evidence="11 12"/>
<accession>A0A1H3J777</accession>
<comment type="subcellular location">
    <subcellularLocation>
        <location evidence="11">Cytoplasm</location>
    </subcellularLocation>
</comment>
<dbReference type="Proteomes" id="UP000198647">
    <property type="component" value="Unassembled WGS sequence"/>
</dbReference>
<evidence type="ECO:0000256" key="4">
    <source>
        <dbReference type="ARBA" id="ARBA00022722"/>
    </source>
</evidence>
<dbReference type="HAMAP" id="MF_01469">
    <property type="entry name" value="RNase_M5"/>
    <property type="match status" value="1"/>
</dbReference>
<evidence type="ECO:0000313" key="15">
    <source>
        <dbReference type="Proteomes" id="UP000198647"/>
    </source>
</evidence>
<evidence type="ECO:0000256" key="1">
    <source>
        <dbReference type="ARBA" id="ARBA00022490"/>
    </source>
</evidence>
<feature type="domain" description="Toprim" evidence="13">
    <location>
        <begin position="4"/>
        <end position="94"/>
    </location>
</feature>
<comment type="function">
    <text evidence="11">Required for correct processing of both the 5' and 3' ends of 5S rRNA precursor. Cleaves both sides of a double-stranded region yielding mature 5S rRNA in one step.</text>
</comment>
<keyword evidence="4 11" id="KW-0540">Nuclease</keyword>
<evidence type="ECO:0000256" key="9">
    <source>
        <dbReference type="ARBA" id="ARBA00022842"/>
    </source>
</evidence>
<keyword evidence="3 11" id="KW-0698">rRNA processing</keyword>
<dbReference type="NCBIfam" id="TIGR00334">
    <property type="entry name" value="5S_RNA_mat_M5"/>
    <property type="match status" value="1"/>
</dbReference>
<dbReference type="Gene3D" id="3.40.1360.10">
    <property type="match status" value="1"/>
</dbReference>
<evidence type="ECO:0000256" key="8">
    <source>
        <dbReference type="ARBA" id="ARBA00022801"/>
    </source>
</evidence>
<dbReference type="Pfam" id="PF13662">
    <property type="entry name" value="Toprim_4"/>
    <property type="match status" value="1"/>
</dbReference>
<dbReference type="SMART" id="SM00493">
    <property type="entry name" value="TOPRIM"/>
    <property type="match status" value="1"/>
</dbReference>
<keyword evidence="10 11" id="KW-0694">RNA-binding</keyword>
<evidence type="ECO:0000313" key="14">
    <source>
        <dbReference type="EMBL" id="SDY35870.1"/>
    </source>
</evidence>
<evidence type="ECO:0000256" key="12">
    <source>
        <dbReference type="NCBIfam" id="TIGR00334"/>
    </source>
</evidence>
<dbReference type="EMBL" id="FNOS01000011">
    <property type="protein sequence ID" value="SDY35870.1"/>
    <property type="molecule type" value="Genomic_DNA"/>
</dbReference>
<keyword evidence="6 11" id="KW-0699">rRNA-binding</keyword>
<keyword evidence="15" id="KW-1185">Reference proteome</keyword>
<dbReference type="PANTHER" id="PTHR39156:SF1">
    <property type="entry name" value="RIBONUCLEASE M5"/>
    <property type="match status" value="1"/>
</dbReference>
<keyword evidence="8 11" id="KW-0378">Hydrolase</keyword>
<evidence type="ECO:0000259" key="13">
    <source>
        <dbReference type="PROSITE" id="PS50880"/>
    </source>
</evidence>
<comment type="similarity">
    <text evidence="11">Belongs to the ribonuclease M5 family.</text>
</comment>
<reference evidence="14 15" key="1">
    <citation type="submission" date="2016-10" db="EMBL/GenBank/DDBJ databases">
        <authorList>
            <person name="Varghese N."/>
            <person name="Submissions S."/>
        </authorList>
    </citation>
    <scope>NUCLEOTIDE SEQUENCE [LARGE SCALE GENOMIC DNA]</scope>
    <source>
        <strain evidence="14 15">DSM 20748</strain>
    </source>
</reference>
<keyword evidence="7 11" id="KW-0255">Endonuclease</keyword>
<dbReference type="CDD" id="cd01027">
    <property type="entry name" value="TOPRIM_RNase_M5_like"/>
    <property type="match status" value="1"/>
</dbReference>
<evidence type="ECO:0000256" key="7">
    <source>
        <dbReference type="ARBA" id="ARBA00022759"/>
    </source>
</evidence>
<sequence length="187" mass="21119">MKVKEIIVVEGKDDTQKIKQAVVADTIETNGSAIGDDVLERIRHAYEKRGVIIFTDPDYPGKRIRHIVSEHVPGCKHAFLPKHTAIAKHDKGVGVEHASAEHIREALSAVYEVTEEEDDHLEKADLLPYGLVGGPGASARREKLGERLYIGHTNAKQLVRRLNMFRITKEEVEQVMREIIQEEKDEQ</sequence>
<evidence type="ECO:0000256" key="11">
    <source>
        <dbReference type="HAMAP-Rule" id="MF_01469"/>
    </source>
</evidence>
<dbReference type="PROSITE" id="PS50880">
    <property type="entry name" value="TOPRIM"/>
    <property type="match status" value="1"/>
</dbReference>
<keyword evidence="1 11" id="KW-0963">Cytoplasm</keyword>
<dbReference type="InterPro" id="IPR025156">
    <property type="entry name" value="RNase_M5_C"/>
</dbReference>
<evidence type="ECO:0000256" key="5">
    <source>
        <dbReference type="ARBA" id="ARBA00022723"/>
    </source>
</evidence>
<evidence type="ECO:0000256" key="10">
    <source>
        <dbReference type="ARBA" id="ARBA00022884"/>
    </source>
</evidence>
<dbReference type="InterPro" id="IPR006171">
    <property type="entry name" value="TOPRIM_dom"/>
</dbReference>
<evidence type="ECO:0000256" key="3">
    <source>
        <dbReference type="ARBA" id="ARBA00022552"/>
    </source>
</evidence>
<dbReference type="RefSeq" id="WP_008591360.1">
    <property type="nucleotide sequence ID" value="NZ_FNOS01000011.1"/>
</dbReference>
<name>A0A1H3J777_9BACI</name>
<dbReference type="PANTHER" id="PTHR39156">
    <property type="entry name" value="RIBONUCLEASE M5"/>
    <property type="match status" value="1"/>
</dbReference>